<organism evidence="1 2">
    <name type="scientific">Coccidioides posadasii RMSCC 3488</name>
    <dbReference type="NCBI Taxonomy" id="454284"/>
    <lineage>
        <taxon>Eukaryota</taxon>
        <taxon>Fungi</taxon>
        <taxon>Dikarya</taxon>
        <taxon>Ascomycota</taxon>
        <taxon>Pezizomycotina</taxon>
        <taxon>Eurotiomycetes</taxon>
        <taxon>Eurotiomycetidae</taxon>
        <taxon>Onygenales</taxon>
        <taxon>Onygenaceae</taxon>
        <taxon>Coccidioides</taxon>
    </lineage>
</organism>
<evidence type="ECO:0000313" key="1">
    <source>
        <dbReference type="EMBL" id="KMM72858.1"/>
    </source>
</evidence>
<sequence length="101" mass="11640">MREDAVDIYNGTTYKMPERSPARLPTSIGRRMKMRAKMPSKSRGRLVKYLAIPEPESPQEVPHVSSRIPGEPTRKSLHVCSMMGERPLEAQWPYQLPEYRA</sequence>
<name>A0A0J6FR42_COCPO</name>
<gene>
    <name evidence="1" type="ORF">CPAG_09149</name>
</gene>
<accession>A0A0J6FR42</accession>
<reference evidence="1 2" key="1">
    <citation type="submission" date="2007-06" db="EMBL/GenBank/DDBJ databases">
        <title>The Genome Sequence of Coccidioides posadasii RMSCC_3488.</title>
        <authorList>
            <consortium name="Coccidioides Genome Resources Consortium"/>
            <consortium name="The Broad Institute Genome Sequencing Platform"/>
            <person name="Henn M.R."/>
            <person name="Sykes S."/>
            <person name="Young S."/>
            <person name="Jaffe D."/>
            <person name="Berlin A."/>
            <person name="Alvarez P."/>
            <person name="Butler J."/>
            <person name="Gnerre S."/>
            <person name="Grabherr M."/>
            <person name="Mauceli E."/>
            <person name="Brockman W."/>
            <person name="Kodira C."/>
            <person name="Alvarado L."/>
            <person name="Zeng Q."/>
            <person name="Crawford M."/>
            <person name="Antoine C."/>
            <person name="Devon K."/>
            <person name="Galgiani J."/>
            <person name="Orsborn K."/>
            <person name="Lewis M.L."/>
            <person name="Nusbaum C."/>
            <person name="Galagan J."/>
            <person name="Birren B."/>
        </authorList>
    </citation>
    <scope>NUCLEOTIDE SEQUENCE [LARGE SCALE GENOMIC DNA]</scope>
    <source>
        <strain evidence="1 2">RMSCC 3488</strain>
    </source>
</reference>
<dbReference type="VEuPathDB" id="FungiDB:CPAG_09149"/>
<reference evidence="2" key="2">
    <citation type="journal article" date="2009" name="Genome Res.">
        <title>Comparative genomic analyses of the human fungal pathogens Coccidioides and their relatives.</title>
        <authorList>
            <person name="Sharpton T.J."/>
            <person name="Stajich J.E."/>
            <person name="Rounsley S.D."/>
            <person name="Gardner M.J."/>
            <person name="Wortman J.R."/>
            <person name="Jordar V.S."/>
            <person name="Maiti R."/>
            <person name="Kodira C.D."/>
            <person name="Neafsey D.E."/>
            <person name="Zeng Q."/>
            <person name="Hung C.-Y."/>
            <person name="McMahan C."/>
            <person name="Muszewska A."/>
            <person name="Grynberg M."/>
            <person name="Mandel M.A."/>
            <person name="Kellner E.M."/>
            <person name="Barker B.M."/>
            <person name="Galgiani J.N."/>
            <person name="Orbach M.J."/>
            <person name="Kirkland T.N."/>
            <person name="Cole G.T."/>
            <person name="Henn M.R."/>
            <person name="Birren B.W."/>
            <person name="Taylor J.W."/>
        </authorList>
    </citation>
    <scope>NUCLEOTIDE SEQUENCE [LARGE SCALE GENOMIC DNA]</scope>
    <source>
        <strain evidence="2">RMSCC 3488</strain>
    </source>
</reference>
<protein>
    <submittedName>
        <fullName evidence="1">Uncharacterized protein</fullName>
    </submittedName>
</protein>
<proteinExistence type="predicted"/>
<dbReference type="EMBL" id="DS268114">
    <property type="protein sequence ID" value="KMM72858.1"/>
    <property type="molecule type" value="Genomic_DNA"/>
</dbReference>
<evidence type="ECO:0000313" key="2">
    <source>
        <dbReference type="Proteomes" id="UP000054567"/>
    </source>
</evidence>
<dbReference type="AlphaFoldDB" id="A0A0J6FR42"/>
<dbReference type="Proteomes" id="UP000054567">
    <property type="component" value="Unassembled WGS sequence"/>
</dbReference>
<reference evidence="2" key="3">
    <citation type="journal article" date="2010" name="Genome Res.">
        <title>Population genomic sequencing of Coccidioides fungi reveals recent hybridization and transposon control.</title>
        <authorList>
            <person name="Neafsey D.E."/>
            <person name="Barker B.M."/>
            <person name="Sharpton T.J."/>
            <person name="Stajich J.E."/>
            <person name="Park D.J."/>
            <person name="Whiston E."/>
            <person name="Hung C.-Y."/>
            <person name="McMahan C."/>
            <person name="White J."/>
            <person name="Sykes S."/>
            <person name="Heiman D."/>
            <person name="Young S."/>
            <person name="Zeng Q."/>
            <person name="Abouelleil A."/>
            <person name="Aftuck L."/>
            <person name="Bessette D."/>
            <person name="Brown A."/>
            <person name="FitzGerald M."/>
            <person name="Lui A."/>
            <person name="Macdonald J.P."/>
            <person name="Priest M."/>
            <person name="Orbach M.J."/>
            <person name="Galgiani J.N."/>
            <person name="Kirkland T.N."/>
            <person name="Cole G.T."/>
            <person name="Birren B.W."/>
            <person name="Henn M.R."/>
            <person name="Taylor J.W."/>
            <person name="Rounsley S.D."/>
        </authorList>
    </citation>
    <scope>NUCLEOTIDE SEQUENCE [LARGE SCALE GENOMIC DNA]</scope>
    <source>
        <strain evidence="2">RMSCC 3488</strain>
    </source>
</reference>